<dbReference type="Proteomes" id="UP000766609">
    <property type="component" value="Unassembled WGS sequence"/>
</dbReference>
<sequence length="126" mass="14547">MMKFKQLVIVIIFIMPLSGCFDSSITLIDEYRIYPQDEFGDGHYLICKLGCDGDPKIQNIASVEWNDRFIVVRKKDDQKPWYVIKAKGEKLKCCNGDTLTGPLSEQELKEYLESEDVGKLKEKSFE</sequence>
<evidence type="ECO:0008006" key="3">
    <source>
        <dbReference type="Google" id="ProtNLM"/>
    </source>
</evidence>
<evidence type="ECO:0000313" key="2">
    <source>
        <dbReference type="Proteomes" id="UP000766609"/>
    </source>
</evidence>
<organism evidence="1 2">
    <name type="scientific">Algoriphagus marincola</name>
    <dbReference type="NCBI Taxonomy" id="264027"/>
    <lineage>
        <taxon>Bacteria</taxon>
        <taxon>Pseudomonadati</taxon>
        <taxon>Bacteroidota</taxon>
        <taxon>Cytophagia</taxon>
        <taxon>Cytophagales</taxon>
        <taxon>Cyclobacteriaceae</taxon>
        <taxon>Algoriphagus</taxon>
    </lineage>
</organism>
<dbReference type="RefSeq" id="WP_222585058.1">
    <property type="nucleotide sequence ID" value="NZ_JAHVHP010000004.1"/>
</dbReference>
<proteinExistence type="predicted"/>
<comment type="caution">
    <text evidence="1">The sequence shown here is derived from an EMBL/GenBank/DDBJ whole genome shotgun (WGS) entry which is preliminary data.</text>
</comment>
<protein>
    <recommendedName>
        <fullName evidence="3">Lipoprotein</fullName>
    </recommendedName>
</protein>
<evidence type="ECO:0000313" key="1">
    <source>
        <dbReference type="EMBL" id="MBY5952859.1"/>
    </source>
</evidence>
<gene>
    <name evidence="1" type="ORF">KUV23_17895</name>
</gene>
<dbReference type="EMBL" id="JAHVHP010000004">
    <property type="protein sequence ID" value="MBY5952859.1"/>
    <property type="molecule type" value="Genomic_DNA"/>
</dbReference>
<name>A0ABS7N954_9BACT</name>
<keyword evidence="2" id="KW-1185">Reference proteome</keyword>
<accession>A0ABS7N954</accession>
<reference evidence="1 2" key="1">
    <citation type="submission" date="2021-06" db="EMBL/GenBank/DDBJ databases">
        <title>44 bacteria genomes isolated from Dapeng, Shenzhen.</title>
        <authorList>
            <person name="Zheng W."/>
            <person name="Yu S."/>
            <person name="Huang Y."/>
        </authorList>
    </citation>
    <scope>NUCLEOTIDE SEQUENCE [LARGE SCALE GENOMIC DNA]</scope>
    <source>
        <strain evidence="1 2">DP5N14-6</strain>
    </source>
</reference>